<dbReference type="EMBL" id="ACVN02000214">
    <property type="protein sequence ID" value="ERK54502.1"/>
    <property type="molecule type" value="Genomic_DNA"/>
</dbReference>
<proteinExistence type="predicted"/>
<dbReference type="AlphaFoldDB" id="U2RV47"/>
<feature type="non-terminal residue" evidence="1">
    <location>
        <position position="41"/>
    </location>
</feature>
<evidence type="ECO:0000313" key="2">
    <source>
        <dbReference type="Proteomes" id="UP000017052"/>
    </source>
</evidence>
<dbReference type="Proteomes" id="UP000017052">
    <property type="component" value="Unassembled WGS sequence"/>
</dbReference>
<sequence length="41" mass="4144">MPDVTGLVLLDADAAVSCPVRTHNRFDPAVPDPGPGAAGQD</sequence>
<comment type="caution">
    <text evidence="1">The sequence shown here is derived from an EMBL/GenBank/DDBJ whole genome shotgun (WGS) entry which is preliminary data.</text>
</comment>
<evidence type="ECO:0000313" key="1">
    <source>
        <dbReference type="EMBL" id="ERK54502.1"/>
    </source>
</evidence>
<organism evidence="1 2">
    <name type="scientific">Propionibacterium acidifaciens F0233</name>
    <dbReference type="NCBI Taxonomy" id="553198"/>
    <lineage>
        <taxon>Bacteria</taxon>
        <taxon>Bacillati</taxon>
        <taxon>Actinomycetota</taxon>
        <taxon>Actinomycetes</taxon>
        <taxon>Propionibacteriales</taxon>
        <taxon>Propionibacteriaceae</taxon>
        <taxon>Propionibacterium</taxon>
    </lineage>
</organism>
<protein>
    <submittedName>
        <fullName evidence="1">Uncharacterized protein</fullName>
    </submittedName>
</protein>
<gene>
    <name evidence="1" type="ORF">HMPREF0682_1447</name>
</gene>
<keyword evidence="2" id="KW-1185">Reference proteome</keyword>
<accession>U2RV47</accession>
<reference evidence="1" key="1">
    <citation type="submission" date="2013-08" db="EMBL/GenBank/DDBJ databases">
        <authorList>
            <person name="Durkin A.S."/>
            <person name="Haft D.R."/>
            <person name="McCorrison J."/>
            <person name="Torralba M."/>
            <person name="Gillis M."/>
            <person name="Haft D.H."/>
            <person name="Methe B."/>
            <person name="Sutton G."/>
            <person name="Nelson K.E."/>
        </authorList>
    </citation>
    <scope>NUCLEOTIDE SEQUENCE [LARGE SCALE GENOMIC DNA]</scope>
    <source>
        <strain evidence="1">F0233</strain>
    </source>
</reference>
<name>U2RV47_9ACTN</name>